<feature type="domain" description="Peptidase M16 C-terminal" evidence="3">
    <location>
        <begin position="165"/>
        <end position="338"/>
    </location>
</feature>
<keyword evidence="4" id="KW-0645">Protease</keyword>
<dbReference type="InterPro" id="IPR011765">
    <property type="entry name" value="Pept_M16_N"/>
</dbReference>
<dbReference type="InterPro" id="IPR011249">
    <property type="entry name" value="Metalloenz_LuxS/M16"/>
</dbReference>
<sequence>MFKKEYLDNKIPVLLERIKGVRSVCLGIWVKVGSRYETKQKNGISHFLEHMLFKGTKRRSQKEIAVEIDSLGGDLNAYTSKETTTFYIKLLDDYLEKGTDLLMDIFLHSRLPEDEIEKEKGIVIEEIKMVEDTPDDYIHDLFSEYVWNREDIGLGILGTKKTVRSFTKKDLVEHIRKHYTISNTVISCAGNIEHEEVLKWLNSSIGKISNDSQPHTYSKPKFHHGTKVVTKDCAEVHLCIGTEGIAQGSPERYAMLLMNTVIGAGVSSRLFQEIREQRGLAYSVYSYTSSYHDCGLFGVYVGTGRKKYQQVIDIVRDELVTFKDTVSEDELTRAKKQLKGNLVLALESTSGRMNNLARQEIYYGKYISPSEIMKAIDGVRFSEVRELSDRLFTDRKFALTVLGPVKNALI</sequence>
<dbReference type="PROSITE" id="PS00143">
    <property type="entry name" value="INSULINASE"/>
    <property type="match status" value="1"/>
</dbReference>
<gene>
    <name evidence="4" type="ORF">MNBD_NITROSPIRAE02-502</name>
</gene>
<reference evidence="4" key="1">
    <citation type="submission" date="2018-06" db="EMBL/GenBank/DDBJ databases">
        <authorList>
            <person name="Zhirakovskaya E."/>
        </authorList>
    </citation>
    <scope>NUCLEOTIDE SEQUENCE</scope>
</reference>
<evidence type="ECO:0000313" key="4">
    <source>
        <dbReference type="EMBL" id="VAX28941.1"/>
    </source>
</evidence>
<keyword evidence="4" id="KW-0378">Hydrolase</keyword>
<dbReference type="SUPFAM" id="SSF63411">
    <property type="entry name" value="LuxS/MPP-like metallohydrolase"/>
    <property type="match status" value="2"/>
</dbReference>
<protein>
    <submittedName>
        <fullName evidence="4">Uncharacterized zinc protease YmxG</fullName>
    </submittedName>
</protein>
<name>A0A3B1CR36_9ZZZZ</name>
<comment type="similarity">
    <text evidence="1">Belongs to the peptidase M16 family.</text>
</comment>
<dbReference type="EMBL" id="UOGH01000102">
    <property type="protein sequence ID" value="VAX28941.1"/>
    <property type="molecule type" value="Genomic_DNA"/>
</dbReference>
<dbReference type="Pfam" id="PF05193">
    <property type="entry name" value="Peptidase_M16_C"/>
    <property type="match status" value="1"/>
</dbReference>
<dbReference type="Gene3D" id="3.30.830.10">
    <property type="entry name" value="Metalloenzyme, LuxS/M16 peptidase-like"/>
    <property type="match status" value="2"/>
</dbReference>
<feature type="domain" description="Peptidase M16 N-terminal" evidence="2">
    <location>
        <begin position="13"/>
        <end position="159"/>
    </location>
</feature>
<accession>A0A3B1CR36</accession>
<dbReference type="PANTHER" id="PTHR11851:SF49">
    <property type="entry name" value="MITOCHONDRIAL-PROCESSING PEPTIDASE SUBUNIT ALPHA"/>
    <property type="match status" value="1"/>
</dbReference>
<dbReference type="AlphaFoldDB" id="A0A3B1CR36"/>
<dbReference type="GO" id="GO:0004222">
    <property type="term" value="F:metalloendopeptidase activity"/>
    <property type="evidence" value="ECO:0007669"/>
    <property type="project" value="InterPro"/>
</dbReference>
<dbReference type="InterPro" id="IPR050361">
    <property type="entry name" value="MPP/UQCRC_Complex"/>
</dbReference>
<proteinExistence type="inferred from homology"/>
<dbReference type="GO" id="GO:0006508">
    <property type="term" value="P:proteolysis"/>
    <property type="evidence" value="ECO:0007669"/>
    <property type="project" value="UniProtKB-KW"/>
</dbReference>
<organism evidence="4">
    <name type="scientific">hydrothermal vent metagenome</name>
    <dbReference type="NCBI Taxonomy" id="652676"/>
    <lineage>
        <taxon>unclassified sequences</taxon>
        <taxon>metagenomes</taxon>
        <taxon>ecological metagenomes</taxon>
    </lineage>
</organism>
<evidence type="ECO:0000256" key="1">
    <source>
        <dbReference type="ARBA" id="ARBA00007261"/>
    </source>
</evidence>
<dbReference type="GO" id="GO:0046872">
    <property type="term" value="F:metal ion binding"/>
    <property type="evidence" value="ECO:0007669"/>
    <property type="project" value="InterPro"/>
</dbReference>
<evidence type="ECO:0000259" key="2">
    <source>
        <dbReference type="Pfam" id="PF00675"/>
    </source>
</evidence>
<dbReference type="InterPro" id="IPR007863">
    <property type="entry name" value="Peptidase_M16_C"/>
</dbReference>
<dbReference type="Pfam" id="PF00675">
    <property type="entry name" value="Peptidase_M16"/>
    <property type="match status" value="1"/>
</dbReference>
<dbReference type="InterPro" id="IPR001431">
    <property type="entry name" value="Pept_M16_Zn_BS"/>
</dbReference>
<dbReference type="PANTHER" id="PTHR11851">
    <property type="entry name" value="METALLOPROTEASE"/>
    <property type="match status" value="1"/>
</dbReference>
<evidence type="ECO:0000259" key="3">
    <source>
        <dbReference type="Pfam" id="PF05193"/>
    </source>
</evidence>